<dbReference type="OrthoDB" id="188042at2759"/>
<sequence length="366" mass="40344">MVANDGKNTAIPVGVPQYVIDHAPLLHLSTKDPYKPSSYANTLRNTRPQIHFRDLPSPSPLTLSHLDQLNNASGGDVYLTSTVDITTNPEWLKGIRPDANGSTGEEKTSVVIVVEKGGGVTDVFYVYFWAFNWGGVVLGEQLGDHVGDWEHNMIRFQNGIPKAVWYSQHANGEAFTFSALKKDKTGKRPLAFAANGSHALYPTPGTHDHTIPNLTLPVPVLLVDETDPGPIYDPLLSSYYYSYTASTKTLTPYTSPSASEVPVGFLYFKGRWGDEQYPDTDQRQKQLVGNRKYVGGPTGPLDKQVDRKEVWPQNAWSKGQRVRGWVGLWVYGPGRDFVSKVVGWVGSCGGRKKKGKRVLVSGEGVR</sequence>
<accession>A0A6A5YP63</accession>
<dbReference type="Pfam" id="PF06101">
    <property type="entry name" value="Vps62"/>
    <property type="match status" value="1"/>
</dbReference>
<dbReference type="EMBL" id="ML977346">
    <property type="protein sequence ID" value="KAF2108733.1"/>
    <property type="molecule type" value="Genomic_DNA"/>
</dbReference>
<evidence type="ECO:0000313" key="2">
    <source>
        <dbReference type="Proteomes" id="UP000799770"/>
    </source>
</evidence>
<dbReference type="Proteomes" id="UP000799770">
    <property type="component" value="Unassembled WGS sequence"/>
</dbReference>
<name>A0A6A5YP63_9PLEO</name>
<gene>
    <name evidence="1" type="ORF">BDV96DRAFT_605487</name>
</gene>
<evidence type="ECO:0008006" key="3">
    <source>
        <dbReference type="Google" id="ProtNLM"/>
    </source>
</evidence>
<proteinExistence type="predicted"/>
<dbReference type="AlphaFoldDB" id="A0A6A5YP63"/>
<reference evidence="1" key="1">
    <citation type="journal article" date="2020" name="Stud. Mycol.">
        <title>101 Dothideomycetes genomes: a test case for predicting lifestyles and emergence of pathogens.</title>
        <authorList>
            <person name="Haridas S."/>
            <person name="Albert R."/>
            <person name="Binder M."/>
            <person name="Bloem J."/>
            <person name="Labutti K."/>
            <person name="Salamov A."/>
            <person name="Andreopoulos B."/>
            <person name="Baker S."/>
            <person name="Barry K."/>
            <person name="Bills G."/>
            <person name="Bluhm B."/>
            <person name="Cannon C."/>
            <person name="Castanera R."/>
            <person name="Culley D."/>
            <person name="Daum C."/>
            <person name="Ezra D."/>
            <person name="Gonzalez J."/>
            <person name="Henrissat B."/>
            <person name="Kuo A."/>
            <person name="Liang C."/>
            <person name="Lipzen A."/>
            <person name="Lutzoni F."/>
            <person name="Magnuson J."/>
            <person name="Mondo S."/>
            <person name="Nolan M."/>
            <person name="Ohm R."/>
            <person name="Pangilinan J."/>
            <person name="Park H.-J."/>
            <person name="Ramirez L."/>
            <person name="Alfaro M."/>
            <person name="Sun H."/>
            <person name="Tritt A."/>
            <person name="Yoshinaga Y."/>
            <person name="Zwiers L.-H."/>
            <person name="Turgeon B."/>
            <person name="Goodwin S."/>
            <person name="Spatafora J."/>
            <person name="Crous P."/>
            <person name="Grigoriev I."/>
        </authorList>
    </citation>
    <scope>NUCLEOTIDE SEQUENCE</scope>
    <source>
        <strain evidence="1">CBS 627.86</strain>
    </source>
</reference>
<dbReference type="InterPro" id="IPR009291">
    <property type="entry name" value="Vps62"/>
</dbReference>
<dbReference type="PANTHER" id="PTHR48174:SF5">
    <property type="entry name" value="VACUOLAR PROTEIN SORTING-ASSOCIATED PROTEIN 62"/>
    <property type="match status" value="1"/>
</dbReference>
<dbReference type="PANTHER" id="PTHR48174">
    <property type="entry name" value="DUF946 FAMILY PROTEIN"/>
    <property type="match status" value="1"/>
</dbReference>
<protein>
    <recommendedName>
        <fullName evidence="3">Vacuolar protein sorting-associated protein 62</fullName>
    </recommendedName>
</protein>
<organism evidence="1 2">
    <name type="scientific">Lophiotrema nucula</name>
    <dbReference type="NCBI Taxonomy" id="690887"/>
    <lineage>
        <taxon>Eukaryota</taxon>
        <taxon>Fungi</taxon>
        <taxon>Dikarya</taxon>
        <taxon>Ascomycota</taxon>
        <taxon>Pezizomycotina</taxon>
        <taxon>Dothideomycetes</taxon>
        <taxon>Pleosporomycetidae</taxon>
        <taxon>Pleosporales</taxon>
        <taxon>Lophiotremataceae</taxon>
        <taxon>Lophiotrema</taxon>
    </lineage>
</organism>
<keyword evidence="2" id="KW-1185">Reference proteome</keyword>
<evidence type="ECO:0000313" key="1">
    <source>
        <dbReference type="EMBL" id="KAF2108733.1"/>
    </source>
</evidence>